<dbReference type="Proteomes" id="UP000013776">
    <property type="component" value="Unassembled WGS sequence"/>
</dbReference>
<organism evidence="6 7">
    <name type="scientific">Taphrina deformans (strain PYCC 5710 / ATCC 11124 / CBS 356.35 / IMI 108563 / JCM 9778 / NBRC 8474)</name>
    <name type="common">Peach leaf curl fungus</name>
    <name type="synonym">Lalaria deformans</name>
    <dbReference type="NCBI Taxonomy" id="1097556"/>
    <lineage>
        <taxon>Eukaryota</taxon>
        <taxon>Fungi</taxon>
        <taxon>Dikarya</taxon>
        <taxon>Ascomycota</taxon>
        <taxon>Taphrinomycotina</taxon>
        <taxon>Taphrinomycetes</taxon>
        <taxon>Taphrinales</taxon>
        <taxon>Taphrinaceae</taxon>
        <taxon>Taphrina</taxon>
    </lineage>
</organism>
<evidence type="ECO:0000256" key="2">
    <source>
        <dbReference type="PROSITE-ProRule" id="PRU00176"/>
    </source>
</evidence>
<protein>
    <submittedName>
        <fullName evidence="6">G3BP-like protein</fullName>
    </submittedName>
</protein>
<evidence type="ECO:0000313" key="6">
    <source>
        <dbReference type="EMBL" id="CCG80867.1"/>
    </source>
</evidence>
<dbReference type="Gene3D" id="3.30.70.330">
    <property type="match status" value="1"/>
</dbReference>
<dbReference type="SMART" id="SM00360">
    <property type="entry name" value="RRM"/>
    <property type="match status" value="1"/>
</dbReference>
<dbReference type="PANTHER" id="PTHR10693:SF20">
    <property type="entry name" value="AT27578P"/>
    <property type="match status" value="1"/>
</dbReference>
<reference evidence="6 7" key="1">
    <citation type="journal article" date="2013" name="MBio">
        <title>Genome sequencing of the plant pathogen Taphrina deformans, the causal agent of peach leaf curl.</title>
        <authorList>
            <person name="Cisse O.H."/>
            <person name="Almeida J.M.G.C.F."/>
            <person name="Fonseca A."/>
            <person name="Kumar A.A."/>
            <person name="Salojaervi J."/>
            <person name="Overmyer K."/>
            <person name="Hauser P.M."/>
            <person name="Pagni M."/>
        </authorList>
    </citation>
    <scope>NUCLEOTIDE SEQUENCE [LARGE SCALE GENOMIC DNA]</scope>
    <source>
        <strain evidence="7">PYCC 5710 / ATCC 11124 / CBS 356.35 / IMI 108563 / JCM 9778 / NBRC 8474</strain>
    </source>
</reference>
<dbReference type="VEuPathDB" id="FungiDB:TAPDE_000514"/>
<dbReference type="InterPro" id="IPR000504">
    <property type="entry name" value="RRM_dom"/>
</dbReference>
<evidence type="ECO:0000256" key="1">
    <source>
        <dbReference type="ARBA" id="ARBA00022884"/>
    </source>
</evidence>
<feature type="compositionally biased region" description="Polar residues" evidence="3">
    <location>
        <begin position="433"/>
        <end position="444"/>
    </location>
</feature>
<feature type="compositionally biased region" description="Low complexity" evidence="3">
    <location>
        <begin position="266"/>
        <end position="294"/>
    </location>
</feature>
<dbReference type="Pfam" id="PF02136">
    <property type="entry name" value="NTF2"/>
    <property type="match status" value="1"/>
</dbReference>
<sequence length="444" mass="47678">MANATETPKPDEVGWLFVQQYYTMMNKKPGNLHLFYKSKSSFVHGMEGEQVKLSQGQQEIHDRISDLALKDCRVLVSNVDSQGSLEGGILIQVLGEISNNGQESKKFAQTFSLAPQESGFYVYNDIFRFLKEDVESDFGDDQHFEPSSTSGNADLPEASTEKDTLFSHEVTPSQAAAVVTSNNASTPEPNTETAPKNHFPGSTSNAVAEIEKAAEESEHAPTELAQEVVASPAQTPVAPAEQPEKVSQPSEAVEAIAKPAEKQAEPAKPSAPMSWAARAAANAATKAQSPATSKPAPPKTVPSKTTTPSVTETEKKPTSSGNAAVADVTRSAFLKNISPKMTDDAIRTALKKFGDFKNVEINRTKSCGFVDYLEAASCAAAIKANSISINGETFLVEERRRDSNGKIGPKEKRFDQGKENRGETSRGGRGGRQNKSTRGAANPK</sequence>
<keyword evidence="7" id="KW-1185">Reference proteome</keyword>
<dbReference type="eggNOG" id="KOG0116">
    <property type="taxonomic scope" value="Eukaryota"/>
</dbReference>
<feature type="region of interest" description="Disordered" evidence="3">
    <location>
        <begin position="229"/>
        <end position="328"/>
    </location>
</feature>
<dbReference type="PROSITE" id="PS50177">
    <property type="entry name" value="NTF2_DOMAIN"/>
    <property type="match status" value="1"/>
</dbReference>
<dbReference type="GO" id="GO:1990904">
    <property type="term" value="C:ribonucleoprotein complex"/>
    <property type="evidence" value="ECO:0007669"/>
    <property type="project" value="TreeGrafter"/>
</dbReference>
<proteinExistence type="predicted"/>
<dbReference type="InterPro" id="IPR018222">
    <property type="entry name" value="Nuclear_transport_factor_2_euk"/>
</dbReference>
<dbReference type="SUPFAM" id="SSF54427">
    <property type="entry name" value="NTF2-like"/>
    <property type="match status" value="1"/>
</dbReference>
<feature type="region of interest" description="Disordered" evidence="3">
    <location>
        <begin position="178"/>
        <end position="203"/>
    </location>
</feature>
<evidence type="ECO:0000259" key="4">
    <source>
        <dbReference type="PROSITE" id="PS50102"/>
    </source>
</evidence>
<dbReference type="EMBL" id="CAHR02000018">
    <property type="protein sequence ID" value="CCG80867.1"/>
    <property type="molecule type" value="Genomic_DNA"/>
</dbReference>
<dbReference type="GO" id="GO:0005829">
    <property type="term" value="C:cytosol"/>
    <property type="evidence" value="ECO:0007669"/>
    <property type="project" value="TreeGrafter"/>
</dbReference>
<dbReference type="PROSITE" id="PS50102">
    <property type="entry name" value="RRM"/>
    <property type="match status" value="1"/>
</dbReference>
<keyword evidence="1 2" id="KW-0694">RNA-binding</keyword>
<dbReference type="PANTHER" id="PTHR10693">
    <property type="entry name" value="RAS GTPASE-ACTIVATING PROTEIN-BINDING PROTEIN"/>
    <property type="match status" value="1"/>
</dbReference>
<dbReference type="InterPro" id="IPR002075">
    <property type="entry name" value="NTF2_dom"/>
</dbReference>
<dbReference type="CDD" id="cd00590">
    <property type="entry name" value="RRM_SF"/>
    <property type="match status" value="1"/>
</dbReference>
<accession>R4X6Q2</accession>
<evidence type="ECO:0000256" key="3">
    <source>
        <dbReference type="SAM" id="MobiDB-lite"/>
    </source>
</evidence>
<gene>
    <name evidence="6" type="ORF">TAPDE_000514</name>
</gene>
<feature type="compositionally biased region" description="Low complexity" evidence="3">
    <location>
        <begin position="301"/>
        <end position="311"/>
    </location>
</feature>
<dbReference type="FunFam" id="3.10.450.50:FF:000003">
    <property type="entry name" value="Nuclear transport factor 2 family protein"/>
    <property type="match status" value="1"/>
</dbReference>
<feature type="region of interest" description="Disordered" evidence="3">
    <location>
        <begin position="398"/>
        <end position="444"/>
    </location>
</feature>
<evidence type="ECO:0000259" key="5">
    <source>
        <dbReference type="PROSITE" id="PS50177"/>
    </source>
</evidence>
<dbReference type="CDD" id="cd00780">
    <property type="entry name" value="NTF2"/>
    <property type="match status" value="1"/>
</dbReference>
<dbReference type="GO" id="GO:1990861">
    <property type="term" value="C:Ubp3-Bre5 deubiquitination complex"/>
    <property type="evidence" value="ECO:0007669"/>
    <property type="project" value="TreeGrafter"/>
</dbReference>
<feature type="region of interest" description="Disordered" evidence="3">
    <location>
        <begin position="138"/>
        <end position="165"/>
    </location>
</feature>
<dbReference type="AlphaFoldDB" id="R4X6Q2"/>
<dbReference type="GO" id="GO:0034517">
    <property type="term" value="P:ribophagy"/>
    <property type="evidence" value="ECO:0007669"/>
    <property type="project" value="TreeGrafter"/>
</dbReference>
<name>R4X6Q2_TAPDE</name>
<feature type="compositionally biased region" description="Basic and acidic residues" evidence="3">
    <location>
        <begin position="398"/>
        <end position="426"/>
    </location>
</feature>
<dbReference type="InterPro" id="IPR012677">
    <property type="entry name" value="Nucleotide-bd_a/b_plait_sf"/>
</dbReference>
<dbReference type="OrthoDB" id="339151at2759"/>
<dbReference type="STRING" id="1097556.R4X6Q2"/>
<comment type="caution">
    <text evidence="6">The sequence shown here is derived from an EMBL/GenBank/DDBJ whole genome shotgun (WGS) entry which is preliminary data.</text>
</comment>
<dbReference type="GO" id="GO:0016579">
    <property type="term" value="P:protein deubiquitination"/>
    <property type="evidence" value="ECO:0007669"/>
    <property type="project" value="TreeGrafter"/>
</dbReference>
<dbReference type="Pfam" id="PF00076">
    <property type="entry name" value="RRM_1"/>
    <property type="match status" value="1"/>
</dbReference>
<dbReference type="SUPFAM" id="SSF54928">
    <property type="entry name" value="RNA-binding domain, RBD"/>
    <property type="match status" value="1"/>
</dbReference>
<dbReference type="InterPro" id="IPR035979">
    <property type="entry name" value="RBD_domain_sf"/>
</dbReference>
<dbReference type="GO" id="GO:0003729">
    <property type="term" value="F:mRNA binding"/>
    <property type="evidence" value="ECO:0007669"/>
    <property type="project" value="TreeGrafter"/>
</dbReference>
<feature type="domain" description="RRM" evidence="4">
    <location>
        <begin position="330"/>
        <end position="401"/>
    </location>
</feature>
<dbReference type="InterPro" id="IPR039539">
    <property type="entry name" value="Ras_GTPase_bind_prot"/>
</dbReference>
<dbReference type="Gene3D" id="3.10.450.50">
    <property type="match status" value="1"/>
</dbReference>
<dbReference type="InterPro" id="IPR032710">
    <property type="entry name" value="NTF2-like_dom_sf"/>
</dbReference>
<feature type="domain" description="NTF2" evidence="5">
    <location>
        <begin position="13"/>
        <end position="129"/>
    </location>
</feature>
<evidence type="ECO:0000313" key="7">
    <source>
        <dbReference type="Proteomes" id="UP000013776"/>
    </source>
</evidence>